<name>A0ABT9WUU5_9BACI</name>
<dbReference type="SUPFAM" id="SSF55811">
    <property type="entry name" value="Nudix"/>
    <property type="match status" value="1"/>
</dbReference>
<sequence>MNKMDEMIIVAPRTPIFENEKLTFQGICKDKTSLEKITKNMAITYSVMRRGDAEENFDFKQPIPYVVLKRKNEVYAYKRLRGGGEKRLHSKISIGLGGHCNDVDNTDFDEMLYENLKRELSEEVRISNENFKLKTIGLINDDKNDVGRVHLGILLIAELEENTSVSVRETEQLEGFWINIKDLKNNSVYINLESWSQFVADILNG</sequence>
<evidence type="ECO:0000259" key="1">
    <source>
        <dbReference type="PROSITE" id="PS51462"/>
    </source>
</evidence>
<evidence type="ECO:0000313" key="3">
    <source>
        <dbReference type="Proteomes" id="UP001223586"/>
    </source>
</evidence>
<dbReference type="RefSeq" id="WP_307230724.1">
    <property type="nucleotide sequence ID" value="NZ_JAUSTT010000018.1"/>
</dbReference>
<evidence type="ECO:0000313" key="2">
    <source>
        <dbReference type="EMBL" id="MDQ0177055.1"/>
    </source>
</evidence>
<dbReference type="Gene3D" id="3.90.79.10">
    <property type="entry name" value="Nucleoside Triphosphate Pyrophosphohydrolase"/>
    <property type="match status" value="1"/>
</dbReference>
<dbReference type="PROSITE" id="PS51462">
    <property type="entry name" value="NUDIX"/>
    <property type="match status" value="1"/>
</dbReference>
<dbReference type="EMBL" id="JAUSTT010000018">
    <property type="protein sequence ID" value="MDQ0177055.1"/>
    <property type="molecule type" value="Genomic_DNA"/>
</dbReference>
<protein>
    <submittedName>
        <fullName evidence="2">NUDIX family phosphoesterase</fullName>
    </submittedName>
</protein>
<accession>A0ABT9WUU5</accession>
<dbReference type="InterPro" id="IPR000086">
    <property type="entry name" value="NUDIX_hydrolase_dom"/>
</dbReference>
<reference evidence="2 3" key="1">
    <citation type="submission" date="2023-07" db="EMBL/GenBank/DDBJ databases">
        <title>Genomic Encyclopedia of Type Strains, Phase IV (KMG-IV): sequencing the most valuable type-strain genomes for metagenomic binning, comparative biology and taxonomic classification.</title>
        <authorList>
            <person name="Goeker M."/>
        </authorList>
    </citation>
    <scope>NUCLEOTIDE SEQUENCE [LARGE SCALE GENOMIC DNA]</scope>
    <source>
        <strain evidence="2 3">DSM 23837</strain>
    </source>
</reference>
<keyword evidence="3" id="KW-1185">Reference proteome</keyword>
<comment type="caution">
    <text evidence="2">The sequence shown here is derived from an EMBL/GenBank/DDBJ whole genome shotgun (WGS) entry which is preliminary data.</text>
</comment>
<dbReference type="InterPro" id="IPR015797">
    <property type="entry name" value="NUDIX_hydrolase-like_dom_sf"/>
</dbReference>
<proteinExistence type="predicted"/>
<dbReference type="Proteomes" id="UP001223586">
    <property type="component" value="Unassembled WGS sequence"/>
</dbReference>
<feature type="domain" description="Nudix hydrolase" evidence="1">
    <location>
        <begin position="58"/>
        <end position="200"/>
    </location>
</feature>
<organism evidence="2 3">
    <name type="scientific">Bacillus chungangensis</name>
    <dbReference type="NCBI Taxonomy" id="587633"/>
    <lineage>
        <taxon>Bacteria</taxon>
        <taxon>Bacillati</taxon>
        <taxon>Bacillota</taxon>
        <taxon>Bacilli</taxon>
        <taxon>Bacillales</taxon>
        <taxon>Bacillaceae</taxon>
        <taxon>Bacillus</taxon>
    </lineage>
</organism>
<gene>
    <name evidence="2" type="ORF">J2S08_002934</name>
</gene>